<evidence type="ECO:0000313" key="9">
    <source>
        <dbReference type="Proteomes" id="UP000261284"/>
    </source>
</evidence>
<feature type="transmembrane region" description="Helical" evidence="6">
    <location>
        <begin position="6"/>
        <end position="29"/>
    </location>
</feature>
<keyword evidence="3 6" id="KW-0812">Transmembrane</keyword>
<dbReference type="InterPro" id="IPR007267">
    <property type="entry name" value="GtrA_DPMS_TM"/>
</dbReference>
<dbReference type="PANTHER" id="PTHR38459">
    <property type="entry name" value="PROPHAGE BACTOPRENOL-LINKED GLUCOSE TRANSLOCASE HOMOLOG"/>
    <property type="match status" value="1"/>
</dbReference>
<dbReference type="GO" id="GO:0005886">
    <property type="term" value="C:plasma membrane"/>
    <property type="evidence" value="ECO:0007669"/>
    <property type="project" value="TreeGrafter"/>
</dbReference>
<protein>
    <submittedName>
        <fullName evidence="8">GtrA family protein</fullName>
    </submittedName>
</protein>
<dbReference type="RefSeq" id="WP_116848808.1">
    <property type="nucleotide sequence ID" value="NZ_QTJU01000008.1"/>
</dbReference>
<dbReference type="PANTHER" id="PTHR38459:SF1">
    <property type="entry name" value="PROPHAGE BACTOPRENOL-LINKED GLUCOSE TRANSLOCASE HOMOLOG"/>
    <property type="match status" value="1"/>
</dbReference>
<feature type="domain" description="GtrA/DPMS transmembrane" evidence="7">
    <location>
        <begin position="10"/>
        <end position="125"/>
    </location>
</feature>
<evidence type="ECO:0000313" key="8">
    <source>
        <dbReference type="EMBL" id="RFM26604.1"/>
    </source>
</evidence>
<keyword evidence="5 6" id="KW-0472">Membrane</keyword>
<evidence type="ECO:0000256" key="2">
    <source>
        <dbReference type="ARBA" id="ARBA00009399"/>
    </source>
</evidence>
<keyword evidence="9" id="KW-1185">Reference proteome</keyword>
<dbReference type="InterPro" id="IPR051401">
    <property type="entry name" value="GtrA_CellWall_Glycosyl"/>
</dbReference>
<gene>
    <name evidence="8" type="ORF">DXN05_18690</name>
</gene>
<dbReference type="Pfam" id="PF04138">
    <property type="entry name" value="GtrA_DPMS_TM"/>
    <property type="match status" value="1"/>
</dbReference>
<dbReference type="AlphaFoldDB" id="A0A3E1NFL9"/>
<dbReference type="OrthoDB" id="9812049at2"/>
<proteinExistence type="inferred from homology"/>
<reference evidence="8 9" key="1">
    <citation type="submission" date="2018-08" db="EMBL/GenBank/DDBJ databases">
        <title>Chitinophagaceae sp. K23C18032701, a novel bacterium isolated from forest soil.</title>
        <authorList>
            <person name="Wang C."/>
        </authorList>
    </citation>
    <scope>NUCLEOTIDE SEQUENCE [LARGE SCALE GENOMIC DNA]</scope>
    <source>
        <strain evidence="8 9">K23C18032701</strain>
    </source>
</reference>
<feature type="transmembrane region" description="Helical" evidence="6">
    <location>
        <begin position="106"/>
        <end position="125"/>
    </location>
</feature>
<feature type="transmembrane region" description="Helical" evidence="6">
    <location>
        <begin position="75"/>
        <end position="94"/>
    </location>
</feature>
<evidence type="ECO:0000256" key="6">
    <source>
        <dbReference type="SAM" id="Phobius"/>
    </source>
</evidence>
<evidence type="ECO:0000256" key="3">
    <source>
        <dbReference type="ARBA" id="ARBA00022692"/>
    </source>
</evidence>
<evidence type="ECO:0000256" key="5">
    <source>
        <dbReference type="ARBA" id="ARBA00023136"/>
    </source>
</evidence>
<comment type="caution">
    <text evidence="8">The sequence shown here is derived from an EMBL/GenBank/DDBJ whole genome shotgun (WGS) entry which is preliminary data.</text>
</comment>
<dbReference type="EMBL" id="QTJU01000008">
    <property type="protein sequence ID" value="RFM26604.1"/>
    <property type="molecule type" value="Genomic_DNA"/>
</dbReference>
<dbReference type="GO" id="GO:0000271">
    <property type="term" value="P:polysaccharide biosynthetic process"/>
    <property type="evidence" value="ECO:0007669"/>
    <property type="project" value="InterPro"/>
</dbReference>
<comment type="subcellular location">
    <subcellularLocation>
        <location evidence="1">Membrane</location>
        <topology evidence="1">Multi-pass membrane protein</topology>
    </subcellularLocation>
</comment>
<keyword evidence="4 6" id="KW-1133">Transmembrane helix</keyword>
<evidence type="ECO:0000256" key="1">
    <source>
        <dbReference type="ARBA" id="ARBA00004141"/>
    </source>
</evidence>
<comment type="similarity">
    <text evidence="2">Belongs to the GtrA family.</text>
</comment>
<dbReference type="Proteomes" id="UP000261284">
    <property type="component" value="Unassembled WGS sequence"/>
</dbReference>
<sequence length="126" mass="14980">MEQYVYKFLKFGVVGVMGVVIDFGLTWFFKEKLRWNKYLANVTGFSVAVINNFFFNRFWTFKSTNPNWGLEFGKFALVSTIGLLLNNLCIYIFHQRLKFNFYTAKVFATGIVFVWNFTSNMFFTFR</sequence>
<organism evidence="8 9">
    <name type="scientific">Deminuibacter soli</name>
    <dbReference type="NCBI Taxonomy" id="2291815"/>
    <lineage>
        <taxon>Bacteria</taxon>
        <taxon>Pseudomonadati</taxon>
        <taxon>Bacteroidota</taxon>
        <taxon>Chitinophagia</taxon>
        <taxon>Chitinophagales</taxon>
        <taxon>Chitinophagaceae</taxon>
        <taxon>Deminuibacter</taxon>
    </lineage>
</organism>
<feature type="transmembrane region" description="Helical" evidence="6">
    <location>
        <begin position="38"/>
        <end position="55"/>
    </location>
</feature>
<accession>A0A3E1NFL9</accession>
<name>A0A3E1NFL9_9BACT</name>
<evidence type="ECO:0000259" key="7">
    <source>
        <dbReference type="Pfam" id="PF04138"/>
    </source>
</evidence>
<evidence type="ECO:0000256" key="4">
    <source>
        <dbReference type="ARBA" id="ARBA00022989"/>
    </source>
</evidence>